<dbReference type="InterPro" id="IPR036928">
    <property type="entry name" value="AS_sf"/>
</dbReference>
<dbReference type="PANTHER" id="PTHR43372">
    <property type="entry name" value="FATTY-ACID AMIDE HYDROLASE"/>
    <property type="match status" value="1"/>
</dbReference>
<dbReference type="PANTHER" id="PTHR43372:SF4">
    <property type="entry name" value="FATTY-ACID AMIDE HYDROLASE 2"/>
    <property type="match status" value="1"/>
</dbReference>
<reference evidence="2 3" key="1">
    <citation type="submission" date="2020-08" db="EMBL/GenBank/DDBJ databases">
        <title>Novel species isolated from subtropical streams in China.</title>
        <authorList>
            <person name="Lu H."/>
        </authorList>
    </citation>
    <scope>NUCLEOTIDE SEQUENCE [LARGE SCALE GENOMIC DNA]</scope>
    <source>
        <strain evidence="2 3">NL8W</strain>
    </source>
</reference>
<dbReference type="InterPro" id="IPR052739">
    <property type="entry name" value="FAAH2"/>
</dbReference>
<proteinExistence type="predicted"/>
<feature type="domain" description="Amidase" evidence="1">
    <location>
        <begin position="27"/>
        <end position="471"/>
    </location>
</feature>
<dbReference type="InterPro" id="IPR023631">
    <property type="entry name" value="Amidase_dom"/>
</dbReference>
<gene>
    <name evidence="2" type="ORF">H8L47_08025</name>
</gene>
<comment type="caution">
    <text evidence="2">The sequence shown here is derived from an EMBL/GenBank/DDBJ whole genome shotgun (WGS) entry which is preliminary data.</text>
</comment>
<evidence type="ECO:0000313" key="2">
    <source>
        <dbReference type="EMBL" id="MBC3907509.1"/>
    </source>
</evidence>
<dbReference type="Pfam" id="PF01425">
    <property type="entry name" value="Amidase"/>
    <property type="match status" value="1"/>
</dbReference>
<protein>
    <submittedName>
        <fullName evidence="2">Amidase</fullName>
    </submittedName>
</protein>
<dbReference type="Proteomes" id="UP000646911">
    <property type="component" value="Unassembled WGS sequence"/>
</dbReference>
<evidence type="ECO:0000259" key="1">
    <source>
        <dbReference type="Pfam" id="PF01425"/>
    </source>
</evidence>
<name>A0ABR6Z7G1_9BURK</name>
<dbReference type="SUPFAM" id="SSF75304">
    <property type="entry name" value="Amidase signature (AS) enzymes"/>
    <property type="match status" value="1"/>
</dbReference>
<dbReference type="RefSeq" id="WP_186953031.1">
    <property type="nucleotide sequence ID" value="NZ_JACOFX010000002.1"/>
</dbReference>
<organism evidence="2 3">
    <name type="scientific">Undibacterium umbellatum</name>
    <dbReference type="NCBI Taxonomy" id="2762300"/>
    <lineage>
        <taxon>Bacteria</taxon>
        <taxon>Pseudomonadati</taxon>
        <taxon>Pseudomonadota</taxon>
        <taxon>Betaproteobacteria</taxon>
        <taxon>Burkholderiales</taxon>
        <taxon>Oxalobacteraceae</taxon>
        <taxon>Undibacterium</taxon>
    </lineage>
</organism>
<dbReference type="EMBL" id="JACOFX010000002">
    <property type="protein sequence ID" value="MBC3907509.1"/>
    <property type="molecule type" value="Genomic_DNA"/>
</dbReference>
<accession>A0ABR6Z7G1</accession>
<evidence type="ECO:0000313" key="3">
    <source>
        <dbReference type="Proteomes" id="UP000646911"/>
    </source>
</evidence>
<keyword evidence="3" id="KW-1185">Reference proteome</keyword>
<dbReference type="PIRSF" id="PIRSF001221">
    <property type="entry name" value="Amidase_fungi"/>
    <property type="match status" value="1"/>
</dbReference>
<sequence>MRQNSILFSSASELAENIRSGKLSSYEVVNVFFEHIEKYDHTYNAVVTRNKTEALKRAKEADIAISKGEIWGQLHGVPITIKDNYQTKGLRTTAGHRPLQDNVPDHDAEIVKLLKASGAIIIGKTNLSVLAMDMQSDNPIFGKTNNPWDTTKTSGGSSGGCATALATGMTPLSFGNDLAGSIRLPASYCGVYGFKPSFGTVSLKGIQMDPEEKVDGLKSLAVAGPLARNIDDLELAMNIIAQTTSEDRRLTPLSKNTVNTDIKNLRIAWTDEFGGVGVDHEIKLKIQEYVSKLQKAGATVVKACPEIDFYLAWKTWGSFVGMQGGYNKSNFIKWLGLPFTKGVLKNVPMHQNIVQPTSVEKYMVAINIQEKLINMMENFLSTYDVFICPVSAGTAFDHHAPSKSYGNFSIYNKPIKVNGLDIHYYMATQAYTTPFTLTENPVLAMPLGLSGQQLPIGIQLVGKKYEDFKLLQIGKSLDKYLDRLEYPLDKNCSREKNNPGP</sequence>
<dbReference type="Gene3D" id="3.90.1300.10">
    <property type="entry name" value="Amidase signature (AS) domain"/>
    <property type="match status" value="1"/>
</dbReference>
<dbReference type="PROSITE" id="PS00571">
    <property type="entry name" value="AMIDASES"/>
    <property type="match status" value="1"/>
</dbReference>
<dbReference type="InterPro" id="IPR020556">
    <property type="entry name" value="Amidase_CS"/>
</dbReference>